<dbReference type="AlphaFoldDB" id="A0A6N6JHK3"/>
<evidence type="ECO:0000256" key="2">
    <source>
        <dbReference type="ARBA" id="ARBA00009142"/>
    </source>
</evidence>
<keyword evidence="10" id="KW-1185">Reference proteome</keyword>
<keyword evidence="3" id="KW-0813">Transport</keyword>
<dbReference type="InterPro" id="IPR002781">
    <property type="entry name" value="TM_pro_TauE-like"/>
</dbReference>
<keyword evidence="4 8" id="KW-1003">Cell membrane</keyword>
<evidence type="ECO:0000256" key="6">
    <source>
        <dbReference type="ARBA" id="ARBA00022989"/>
    </source>
</evidence>
<feature type="transmembrane region" description="Helical" evidence="8">
    <location>
        <begin position="73"/>
        <end position="91"/>
    </location>
</feature>
<gene>
    <name evidence="9" type="ORF">KIN_19330</name>
</gene>
<comment type="caution">
    <text evidence="9">The sequence shown here is derived from an EMBL/GenBank/DDBJ whole genome shotgun (WGS) entry which is preliminary data.</text>
</comment>
<accession>A0A6N6JHK3</accession>
<comment type="similarity">
    <text evidence="2 8">Belongs to the 4-toluene sulfonate uptake permease (TSUP) (TC 2.A.102) family.</text>
</comment>
<keyword evidence="5 8" id="KW-0812">Transmembrane</keyword>
<dbReference type="InterPro" id="IPR052017">
    <property type="entry name" value="TSUP"/>
</dbReference>
<feature type="transmembrane region" description="Helical" evidence="8">
    <location>
        <begin position="166"/>
        <end position="188"/>
    </location>
</feature>
<dbReference type="EMBL" id="BLJE01000002">
    <property type="protein sequence ID" value="GFE64859.1"/>
    <property type="molecule type" value="Genomic_DNA"/>
</dbReference>
<reference evidence="9 10" key="1">
    <citation type="submission" date="2019-12" db="EMBL/GenBank/DDBJ databases">
        <title>Litoreibacter badius sp. nov., a novel bacteriochlorophyll a-containing bacterium in the genus Litoreibacter.</title>
        <authorList>
            <person name="Kanamuro M."/>
            <person name="Takabe Y."/>
            <person name="Mori K."/>
            <person name="Takaichi S."/>
            <person name="Hanada S."/>
        </authorList>
    </citation>
    <scope>NUCLEOTIDE SEQUENCE [LARGE SCALE GENOMIC DNA]</scope>
    <source>
        <strain evidence="9 10">K6</strain>
    </source>
</reference>
<keyword evidence="6 8" id="KW-1133">Transmembrane helix</keyword>
<protein>
    <recommendedName>
        <fullName evidence="8">Probable membrane transporter protein</fullName>
    </recommendedName>
</protein>
<evidence type="ECO:0000256" key="4">
    <source>
        <dbReference type="ARBA" id="ARBA00022475"/>
    </source>
</evidence>
<organism evidence="9 10">
    <name type="scientific">Litoreibacter roseus</name>
    <dbReference type="NCBI Taxonomy" id="2601869"/>
    <lineage>
        <taxon>Bacteria</taxon>
        <taxon>Pseudomonadati</taxon>
        <taxon>Pseudomonadota</taxon>
        <taxon>Alphaproteobacteria</taxon>
        <taxon>Rhodobacterales</taxon>
        <taxon>Roseobacteraceae</taxon>
        <taxon>Litoreibacter</taxon>
    </lineage>
</organism>
<keyword evidence="7 8" id="KW-0472">Membrane</keyword>
<feature type="transmembrane region" description="Helical" evidence="8">
    <location>
        <begin position="130"/>
        <end position="154"/>
    </location>
</feature>
<feature type="transmembrane region" description="Helical" evidence="8">
    <location>
        <begin position="98"/>
        <end position="118"/>
    </location>
</feature>
<feature type="transmembrane region" description="Helical" evidence="8">
    <location>
        <begin position="6"/>
        <end position="32"/>
    </location>
</feature>
<feature type="transmembrane region" description="Helical" evidence="8">
    <location>
        <begin position="224"/>
        <end position="241"/>
    </location>
</feature>
<dbReference type="Pfam" id="PF01925">
    <property type="entry name" value="TauE"/>
    <property type="match status" value="1"/>
</dbReference>
<dbReference type="Proteomes" id="UP000436822">
    <property type="component" value="Unassembled WGS sequence"/>
</dbReference>
<dbReference type="PANTHER" id="PTHR30269:SF32">
    <property type="entry name" value="MEMBRANE TRANSPORTER PROTEIN-RELATED"/>
    <property type="match status" value="1"/>
</dbReference>
<proteinExistence type="inferred from homology"/>
<name>A0A6N6JHK3_9RHOB</name>
<sequence>MDTNVLLVAGGAFLLAGLVKGVAGMGLPTAAIGLMTLMLDPRTAISLIFFPMIGSNAWQIYRSGELIRTVKTYRIFAIALFFAVIVTSILTRSAGDQTLLAALGGVILLFVAVSWWGWVPRLPDRYDSAAQLGFGLFGGVIGGMTVGWAAPLAIYLTTRGVDKDEFVRATGFLIFVGSLPLCAAYVQLGFLTGPLAGISIAMLVPTLIGFSLGEVLRGKMSVTVFRNTILLVFTALALNLLRRAFF</sequence>
<comment type="subcellular location">
    <subcellularLocation>
        <location evidence="1 8">Cell membrane</location>
        <topology evidence="1 8">Multi-pass membrane protein</topology>
    </subcellularLocation>
</comment>
<feature type="transmembrane region" description="Helical" evidence="8">
    <location>
        <begin position="44"/>
        <end position="61"/>
    </location>
</feature>
<dbReference type="OrthoDB" id="9800873at2"/>
<dbReference type="RefSeq" id="WP_159806360.1">
    <property type="nucleotide sequence ID" value="NZ_BLJE01000002.1"/>
</dbReference>
<evidence type="ECO:0000313" key="9">
    <source>
        <dbReference type="EMBL" id="GFE64859.1"/>
    </source>
</evidence>
<evidence type="ECO:0000256" key="5">
    <source>
        <dbReference type="ARBA" id="ARBA00022692"/>
    </source>
</evidence>
<evidence type="ECO:0000313" key="10">
    <source>
        <dbReference type="Proteomes" id="UP000436822"/>
    </source>
</evidence>
<dbReference type="PANTHER" id="PTHR30269">
    <property type="entry name" value="TRANSMEMBRANE PROTEIN YFCA"/>
    <property type="match status" value="1"/>
</dbReference>
<evidence type="ECO:0000256" key="1">
    <source>
        <dbReference type="ARBA" id="ARBA00004651"/>
    </source>
</evidence>
<dbReference type="GO" id="GO:0005886">
    <property type="term" value="C:plasma membrane"/>
    <property type="evidence" value="ECO:0007669"/>
    <property type="project" value="UniProtKB-SubCell"/>
</dbReference>
<evidence type="ECO:0000256" key="8">
    <source>
        <dbReference type="RuleBase" id="RU363041"/>
    </source>
</evidence>
<evidence type="ECO:0000256" key="7">
    <source>
        <dbReference type="ARBA" id="ARBA00023136"/>
    </source>
</evidence>
<evidence type="ECO:0000256" key="3">
    <source>
        <dbReference type="ARBA" id="ARBA00022448"/>
    </source>
</evidence>
<feature type="transmembrane region" description="Helical" evidence="8">
    <location>
        <begin position="194"/>
        <end position="212"/>
    </location>
</feature>